<dbReference type="Pfam" id="PF03572">
    <property type="entry name" value="Peptidase_S41"/>
    <property type="match status" value="1"/>
</dbReference>
<accession>A0A1W1H0D7</accession>
<evidence type="ECO:0000313" key="4">
    <source>
        <dbReference type="Proteomes" id="UP000191133"/>
    </source>
</evidence>
<dbReference type="InterPro" id="IPR005151">
    <property type="entry name" value="Tail-specific_protease"/>
</dbReference>
<gene>
    <name evidence="3" type="ORF">SAMN04488690_2791</name>
</gene>
<dbReference type="InterPro" id="IPR029045">
    <property type="entry name" value="ClpP/crotonase-like_dom_sf"/>
</dbReference>
<dbReference type="GO" id="GO:0008236">
    <property type="term" value="F:serine-type peptidase activity"/>
    <property type="evidence" value="ECO:0007669"/>
    <property type="project" value="InterPro"/>
</dbReference>
<evidence type="ECO:0000256" key="1">
    <source>
        <dbReference type="SAM" id="SignalP"/>
    </source>
</evidence>
<dbReference type="RefSeq" id="WP_080149924.1">
    <property type="nucleotide sequence ID" value="NZ_FWEU01000003.1"/>
</dbReference>
<evidence type="ECO:0000313" key="3">
    <source>
        <dbReference type="EMBL" id="SLM25060.1"/>
    </source>
</evidence>
<organism evidence="3 4">
    <name type="scientific">Stenotrophomonas indicatrix</name>
    <dbReference type="NCBI Taxonomy" id="2045451"/>
    <lineage>
        <taxon>Bacteria</taxon>
        <taxon>Pseudomonadati</taxon>
        <taxon>Pseudomonadota</taxon>
        <taxon>Gammaproteobacteria</taxon>
        <taxon>Lysobacterales</taxon>
        <taxon>Lysobacteraceae</taxon>
        <taxon>Stenotrophomonas</taxon>
    </lineage>
</organism>
<proteinExistence type="predicted"/>
<dbReference type="GO" id="GO:0006508">
    <property type="term" value="P:proteolysis"/>
    <property type="evidence" value="ECO:0007669"/>
    <property type="project" value="InterPro"/>
</dbReference>
<dbReference type="EMBL" id="FWEU01000003">
    <property type="protein sequence ID" value="SLM25060.1"/>
    <property type="molecule type" value="Genomic_DNA"/>
</dbReference>
<dbReference type="Proteomes" id="UP000191133">
    <property type="component" value="Unassembled WGS sequence"/>
</dbReference>
<dbReference type="AlphaFoldDB" id="A0A1W1H0D7"/>
<keyword evidence="1" id="KW-0732">Signal</keyword>
<protein>
    <submittedName>
        <fullName evidence="3">Peptidase family S41</fullName>
    </submittedName>
</protein>
<dbReference type="SUPFAM" id="SSF52096">
    <property type="entry name" value="ClpP/crotonase"/>
    <property type="match status" value="1"/>
</dbReference>
<reference evidence="4" key="1">
    <citation type="submission" date="2016-10" db="EMBL/GenBank/DDBJ databases">
        <authorList>
            <person name="Varghese N."/>
        </authorList>
    </citation>
    <scope>NUCLEOTIDE SEQUENCE [LARGE SCALE GENOMIC DNA]</scope>
    <source>
        <strain evidence="4">92MFCol6.1</strain>
    </source>
</reference>
<dbReference type="Gene3D" id="3.90.226.10">
    <property type="entry name" value="2-enoyl-CoA Hydratase, Chain A, domain 1"/>
    <property type="match status" value="1"/>
</dbReference>
<name>A0A1W1H0D7_9GAMM</name>
<feature type="chain" id="PRO_5012031791" evidence="1">
    <location>
        <begin position="26"/>
        <end position="346"/>
    </location>
</feature>
<feature type="domain" description="Tail specific protease" evidence="2">
    <location>
        <begin position="156"/>
        <end position="321"/>
    </location>
</feature>
<sequence>MRNSKGLPGRALLIAALLATTAATAADAIEIPSPAAQAQLLDMLEREALYRGRVDWPATRTRLKDAQGDPAKVRTVLAEAIGRSSGGHGSWMTPQRQQQRVERFARENATAAARSESDATRARDPRIGQVLIEGYAADPGAPPQQLQQQNIQRAVRWQNIIREKDSTPRCGWIVDLRDNTGGNMWPMLLGVAPLLRTSAMGIEDVGSFETADGPVRWQTTASGVRMGEATRLDFGQPGYLPRQVGAPVAVLTGPRTASSGEATVLAFRDRAQTRSFGQPTAGVSTANVVRRLVDGSALVLTTSVMRDRNGNGDGRKIVPDQATAGDDATVAAAEAWLLAQPACKEG</sequence>
<evidence type="ECO:0000259" key="2">
    <source>
        <dbReference type="Pfam" id="PF03572"/>
    </source>
</evidence>
<feature type="signal peptide" evidence="1">
    <location>
        <begin position="1"/>
        <end position="25"/>
    </location>
</feature>